<feature type="domain" description="Speriolin C-terminal" evidence="1">
    <location>
        <begin position="87"/>
        <end position="227"/>
    </location>
</feature>
<protein>
    <recommendedName>
        <fullName evidence="1">Speriolin C-terminal domain-containing protein</fullName>
    </recommendedName>
</protein>
<dbReference type="PANTHER" id="PTHR22192:SF17">
    <property type="entry name" value="SPERIOLIN-LIKE PROTEIN"/>
    <property type="match status" value="1"/>
</dbReference>
<evidence type="ECO:0000313" key="2">
    <source>
        <dbReference type="EMBL" id="KAG7507733.1"/>
    </source>
</evidence>
<proteinExistence type="predicted"/>
<accession>A0AAV6RSR2</accession>
<dbReference type="AlphaFoldDB" id="A0AAV6RSR2"/>
<dbReference type="InterPro" id="IPR026715">
    <property type="entry name" value="SPATC1"/>
</dbReference>
<sequence length="232" mass="26985">MKLLVSDLTGWIHNFNDILTESAGNPPNLCQTICDEREFRKPLHQSKHIHRTSSPVDYRSLIQNSICIDTSELGCPAEYPHDVKERIIGEIAHQLDRCILSHVFQGRKRFYGFTIANIPYKIIDISTHPLSGKVDEGYRLYLNQRYTDLMEQLKQLGYKITLHPAFTEFVVNTYGILKDKPDEIQTVKFTNPEILRKIIMTTAPIKLQEDLFILLSCYSHMTKRKKKSQSYR</sequence>
<keyword evidence="3" id="KW-1185">Reference proteome</keyword>
<dbReference type="InterPro" id="IPR029384">
    <property type="entry name" value="Speriolin_C"/>
</dbReference>
<reference evidence="2 3" key="1">
    <citation type="journal article" date="2021" name="Sci. Rep.">
        <title>Chromosome anchoring in Senegalese sole (Solea senegalensis) reveals sex-associated markers and genome rearrangements in flatfish.</title>
        <authorList>
            <person name="Guerrero-Cozar I."/>
            <person name="Gomez-Garrido J."/>
            <person name="Berbel C."/>
            <person name="Martinez-Blanch J.F."/>
            <person name="Alioto T."/>
            <person name="Claros M.G."/>
            <person name="Gagnaire P.A."/>
            <person name="Manchado M."/>
        </authorList>
    </citation>
    <scope>NUCLEOTIDE SEQUENCE [LARGE SCALE GENOMIC DNA]</scope>
    <source>
        <strain evidence="2">Sse05_10M</strain>
    </source>
</reference>
<dbReference type="EMBL" id="JAGKHQ010000010">
    <property type="protein sequence ID" value="KAG7507733.1"/>
    <property type="molecule type" value="Genomic_DNA"/>
</dbReference>
<dbReference type="PANTHER" id="PTHR22192">
    <property type="entry name" value="SPERIOLIN"/>
    <property type="match status" value="1"/>
</dbReference>
<dbReference type="GO" id="GO:0005813">
    <property type="term" value="C:centrosome"/>
    <property type="evidence" value="ECO:0007669"/>
    <property type="project" value="TreeGrafter"/>
</dbReference>
<evidence type="ECO:0000259" key="1">
    <source>
        <dbReference type="Pfam" id="PF15059"/>
    </source>
</evidence>
<gene>
    <name evidence="2" type="ORF">JOB18_043056</name>
</gene>
<comment type="caution">
    <text evidence="2">The sequence shown here is derived from an EMBL/GenBank/DDBJ whole genome shotgun (WGS) entry which is preliminary data.</text>
</comment>
<dbReference type="Proteomes" id="UP000693946">
    <property type="component" value="Linkage Group LG18"/>
</dbReference>
<name>A0AAV6RSR2_SOLSE</name>
<organism evidence="2 3">
    <name type="scientific">Solea senegalensis</name>
    <name type="common">Senegalese sole</name>
    <dbReference type="NCBI Taxonomy" id="28829"/>
    <lineage>
        <taxon>Eukaryota</taxon>
        <taxon>Metazoa</taxon>
        <taxon>Chordata</taxon>
        <taxon>Craniata</taxon>
        <taxon>Vertebrata</taxon>
        <taxon>Euteleostomi</taxon>
        <taxon>Actinopterygii</taxon>
        <taxon>Neopterygii</taxon>
        <taxon>Teleostei</taxon>
        <taxon>Neoteleostei</taxon>
        <taxon>Acanthomorphata</taxon>
        <taxon>Carangaria</taxon>
        <taxon>Pleuronectiformes</taxon>
        <taxon>Pleuronectoidei</taxon>
        <taxon>Soleidae</taxon>
        <taxon>Solea</taxon>
    </lineage>
</organism>
<evidence type="ECO:0000313" key="3">
    <source>
        <dbReference type="Proteomes" id="UP000693946"/>
    </source>
</evidence>
<dbReference type="Pfam" id="PF15059">
    <property type="entry name" value="Speriolin_C"/>
    <property type="match status" value="1"/>
</dbReference>